<name>A0ABS1VBT7_9PROT</name>
<feature type="domain" description="Response regulatory" evidence="3">
    <location>
        <begin position="2"/>
        <end position="117"/>
    </location>
</feature>
<dbReference type="InterPro" id="IPR050595">
    <property type="entry name" value="Bact_response_regulator"/>
</dbReference>
<keyword evidence="1 2" id="KW-0597">Phosphoprotein</keyword>
<dbReference type="EMBL" id="JAEUXJ010000026">
    <property type="protein sequence ID" value="MBL6459118.1"/>
    <property type="molecule type" value="Genomic_DNA"/>
</dbReference>
<gene>
    <name evidence="4" type="ORF">JMJ55_27725</name>
</gene>
<dbReference type="InterPro" id="IPR001789">
    <property type="entry name" value="Sig_transdc_resp-reg_receiver"/>
</dbReference>
<evidence type="ECO:0000313" key="5">
    <source>
        <dbReference type="Proteomes" id="UP000606490"/>
    </source>
</evidence>
<dbReference type="PANTHER" id="PTHR44591:SF21">
    <property type="entry name" value="TWO-COMPONENT RESPONSE REGULATOR"/>
    <property type="match status" value="1"/>
</dbReference>
<dbReference type="Proteomes" id="UP000606490">
    <property type="component" value="Unassembled WGS sequence"/>
</dbReference>
<evidence type="ECO:0000313" key="4">
    <source>
        <dbReference type="EMBL" id="MBL6459118.1"/>
    </source>
</evidence>
<evidence type="ECO:0000256" key="2">
    <source>
        <dbReference type="PROSITE-ProRule" id="PRU00169"/>
    </source>
</evidence>
<dbReference type="Pfam" id="PF00072">
    <property type="entry name" value="Response_reg"/>
    <property type="match status" value="1"/>
</dbReference>
<evidence type="ECO:0000256" key="1">
    <source>
        <dbReference type="ARBA" id="ARBA00022553"/>
    </source>
</evidence>
<evidence type="ECO:0000259" key="3">
    <source>
        <dbReference type="PROSITE" id="PS50110"/>
    </source>
</evidence>
<keyword evidence="5" id="KW-1185">Reference proteome</keyword>
<comment type="caution">
    <text evidence="4">The sequence shown here is derived from an EMBL/GenBank/DDBJ whole genome shotgun (WGS) entry which is preliminary data.</text>
</comment>
<dbReference type="RefSeq" id="WP_202828848.1">
    <property type="nucleotide sequence ID" value="NZ_JAEUXJ010000026.1"/>
</dbReference>
<organism evidence="4 5">
    <name type="scientific">Belnapia mucosa</name>
    <dbReference type="NCBI Taxonomy" id="2804532"/>
    <lineage>
        <taxon>Bacteria</taxon>
        <taxon>Pseudomonadati</taxon>
        <taxon>Pseudomonadota</taxon>
        <taxon>Alphaproteobacteria</taxon>
        <taxon>Acetobacterales</taxon>
        <taxon>Roseomonadaceae</taxon>
        <taxon>Belnapia</taxon>
    </lineage>
</organism>
<sequence>MTVLLVEDDTIVRLTLADLFDAAGLDFLEASNADDALIILDDPSQPVDVLITDLNLGVGDSGLALAAKARQRRPKLRVVYETGSPEILAGRDFSPWENVFYKPFDPLALVATVSALNGSRCSGRRSHRRSASKMVASSL</sequence>
<proteinExistence type="predicted"/>
<reference evidence="4 5" key="1">
    <citation type="submission" date="2021-01" db="EMBL/GenBank/DDBJ databases">
        <title>Belnapia mucosa sp. nov. and Belnapia arida sp. nov., isolated from the Tabernas Desert (Almeria, Spain).</title>
        <authorList>
            <person name="Molina-Menor E."/>
            <person name="Vidal-Verdu A."/>
            <person name="Calonge A."/>
            <person name="Satari L."/>
            <person name="Pereto Magraner J."/>
            <person name="Porcar Miralles M."/>
        </authorList>
    </citation>
    <scope>NUCLEOTIDE SEQUENCE [LARGE SCALE GENOMIC DNA]</scope>
    <source>
        <strain evidence="4 5">T6</strain>
    </source>
</reference>
<dbReference type="SMART" id="SM00448">
    <property type="entry name" value="REC"/>
    <property type="match status" value="1"/>
</dbReference>
<feature type="modified residue" description="4-aspartylphosphate" evidence="2">
    <location>
        <position position="53"/>
    </location>
</feature>
<dbReference type="Gene3D" id="3.40.50.2300">
    <property type="match status" value="1"/>
</dbReference>
<dbReference type="PANTHER" id="PTHR44591">
    <property type="entry name" value="STRESS RESPONSE REGULATOR PROTEIN 1"/>
    <property type="match status" value="1"/>
</dbReference>
<protein>
    <submittedName>
        <fullName evidence="4">Response regulator</fullName>
    </submittedName>
</protein>
<accession>A0ABS1VBT7</accession>
<dbReference type="InterPro" id="IPR011006">
    <property type="entry name" value="CheY-like_superfamily"/>
</dbReference>
<dbReference type="SUPFAM" id="SSF52172">
    <property type="entry name" value="CheY-like"/>
    <property type="match status" value="1"/>
</dbReference>
<dbReference type="PROSITE" id="PS50110">
    <property type="entry name" value="RESPONSE_REGULATORY"/>
    <property type="match status" value="1"/>
</dbReference>